<dbReference type="RefSeq" id="WP_009184974.1">
    <property type="nucleotide sequence ID" value="NZ_AMGM01000025.1"/>
</dbReference>
<keyword evidence="2" id="KW-1185">Reference proteome</keyword>
<name>K1LGM5_CECL9</name>
<dbReference type="OrthoDB" id="9798269at2"/>
<sequence>MKIFREIAKNTGKLLPHHLVSSWLIDYQRPNDKIAYLKSQGYLKSVKKGLYYAGPELTEKKPEPFLVANHIMGPSYVSTESALSYYGLIPEKVHEITSMTTKPSRTFETSLGRFSYRYLPLPYYSFGLRMLQLSSNQFAIMASAEKAICDKIVTTSGISFRSAQNAYDFLVGNMRIDEDSLKTMDLESIKLWLPDAPKAKSLSMTIKMIEKL</sequence>
<protein>
    <recommendedName>
        <fullName evidence="3">AbiEi antitoxin C-terminal domain-containing protein</fullName>
    </recommendedName>
</protein>
<proteinExistence type="predicted"/>
<evidence type="ECO:0000313" key="1">
    <source>
        <dbReference type="EMBL" id="EKB49458.1"/>
    </source>
</evidence>
<dbReference type="AlphaFoldDB" id="K1LGM5"/>
<dbReference type="Proteomes" id="UP000004478">
    <property type="component" value="Unassembled WGS sequence"/>
</dbReference>
<dbReference type="EMBL" id="AMGM01000025">
    <property type="protein sequence ID" value="EKB49458.1"/>
    <property type="molecule type" value="Genomic_DNA"/>
</dbReference>
<evidence type="ECO:0008006" key="3">
    <source>
        <dbReference type="Google" id="ProtNLM"/>
    </source>
</evidence>
<accession>K1LGM5</accession>
<dbReference type="PATRIC" id="fig|1225176.3.peg.2073"/>
<evidence type="ECO:0000313" key="2">
    <source>
        <dbReference type="Proteomes" id="UP000004478"/>
    </source>
</evidence>
<comment type="caution">
    <text evidence="1">The sequence shown here is derived from an EMBL/GenBank/DDBJ whole genome shotgun (WGS) entry which is preliminary data.</text>
</comment>
<organism evidence="1 2">
    <name type="scientific">Cecembia lonarensis (strain CCUG 58316 / KCTC 22772 / LW9)</name>
    <dbReference type="NCBI Taxonomy" id="1225176"/>
    <lineage>
        <taxon>Bacteria</taxon>
        <taxon>Pseudomonadati</taxon>
        <taxon>Bacteroidota</taxon>
        <taxon>Cytophagia</taxon>
        <taxon>Cytophagales</taxon>
        <taxon>Cyclobacteriaceae</taxon>
        <taxon>Cecembia</taxon>
    </lineage>
</organism>
<reference evidence="1 2" key="1">
    <citation type="journal article" date="2012" name="J. Bacteriol.">
        <title>Draft Genome Sequence of Cecembia lonarensis Strain LW9T, Isolated from Lonar Lake, a Haloalkaline Lake in India.</title>
        <authorList>
            <person name="Shivaji S."/>
            <person name="Ara S."/>
            <person name="Singh A."/>
            <person name="Pinnaka A.K."/>
        </authorList>
    </citation>
    <scope>NUCLEOTIDE SEQUENCE [LARGE SCALE GENOMIC DNA]</scope>
    <source>
        <strain evidence="1 2">LW9</strain>
    </source>
</reference>
<gene>
    <name evidence="1" type="ORF">B879_01944</name>
</gene>